<comment type="caution">
    <text evidence="1">The sequence shown here is derived from an EMBL/GenBank/DDBJ whole genome shotgun (WGS) entry which is preliminary data.</text>
</comment>
<accession>A0ABS8K6U1</accession>
<keyword evidence="2" id="KW-1185">Reference proteome</keyword>
<gene>
    <name evidence="1" type="ORF">LJ655_00875</name>
</gene>
<organism evidence="1 2">
    <name type="scientific">Paraburkholderia translucens</name>
    <dbReference type="NCBI Taxonomy" id="2886945"/>
    <lineage>
        <taxon>Bacteria</taxon>
        <taxon>Pseudomonadati</taxon>
        <taxon>Pseudomonadota</taxon>
        <taxon>Betaproteobacteria</taxon>
        <taxon>Burkholderiales</taxon>
        <taxon>Burkholderiaceae</taxon>
        <taxon>Paraburkholderia</taxon>
    </lineage>
</organism>
<dbReference type="Proteomes" id="UP001430614">
    <property type="component" value="Unassembled WGS sequence"/>
</dbReference>
<name>A0ABS8K6U1_9BURK</name>
<dbReference type="RefSeq" id="WP_230559374.1">
    <property type="nucleotide sequence ID" value="NZ_JAJITC010000001.1"/>
</dbReference>
<evidence type="ECO:0000313" key="1">
    <source>
        <dbReference type="EMBL" id="MCC8400456.1"/>
    </source>
</evidence>
<protein>
    <submittedName>
        <fullName evidence="1">Uncharacterized protein</fullName>
    </submittedName>
</protein>
<evidence type="ECO:0000313" key="2">
    <source>
        <dbReference type="Proteomes" id="UP001430614"/>
    </source>
</evidence>
<dbReference type="EMBL" id="JAJITC010000001">
    <property type="protein sequence ID" value="MCC8400456.1"/>
    <property type="molecule type" value="Genomic_DNA"/>
</dbReference>
<proteinExistence type="predicted"/>
<sequence length="83" mass="9178">MAYISASFVNGHGSSARYQIFDTARDPYSPPTVYDDFLDPDTSTGSLQIYSDDGIYGNVTYLRSDGYSQVESNITDGSEVRMK</sequence>
<reference evidence="1 2" key="1">
    <citation type="submission" date="2021-11" db="EMBL/GenBank/DDBJ databases">
        <authorList>
            <person name="Oh E.-T."/>
            <person name="Kim S.-B."/>
        </authorList>
    </citation>
    <scope>NUCLEOTIDE SEQUENCE [LARGE SCALE GENOMIC DNA]</scope>
    <source>
        <strain evidence="1 2">MMS20-SJTN17</strain>
    </source>
</reference>